<evidence type="ECO:0000313" key="2">
    <source>
        <dbReference type="Proteomes" id="UP001516400"/>
    </source>
</evidence>
<evidence type="ECO:0000313" key="1">
    <source>
        <dbReference type="EMBL" id="KAL3279205.1"/>
    </source>
</evidence>
<organism evidence="1 2">
    <name type="scientific">Cryptolaemus montrouzieri</name>
    <dbReference type="NCBI Taxonomy" id="559131"/>
    <lineage>
        <taxon>Eukaryota</taxon>
        <taxon>Metazoa</taxon>
        <taxon>Ecdysozoa</taxon>
        <taxon>Arthropoda</taxon>
        <taxon>Hexapoda</taxon>
        <taxon>Insecta</taxon>
        <taxon>Pterygota</taxon>
        <taxon>Neoptera</taxon>
        <taxon>Endopterygota</taxon>
        <taxon>Coleoptera</taxon>
        <taxon>Polyphaga</taxon>
        <taxon>Cucujiformia</taxon>
        <taxon>Coccinelloidea</taxon>
        <taxon>Coccinellidae</taxon>
        <taxon>Scymninae</taxon>
        <taxon>Scymnini</taxon>
        <taxon>Cryptolaemus</taxon>
    </lineage>
</organism>
<dbReference type="InterPro" id="IPR036691">
    <property type="entry name" value="Endo/exonu/phosph_ase_sf"/>
</dbReference>
<reference evidence="1 2" key="1">
    <citation type="journal article" date="2021" name="BMC Biol.">
        <title>Horizontally acquired antibacterial genes associated with adaptive radiation of ladybird beetles.</title>
        <authorList>
            <person name="Li H.S."/>
            <person name="Tang X.F."/>
            <person name="Huang Y.H."/>
            <person name="Xu Z.Y."/>
            <person name="Chen M.L."/>
            <person name="Du X.Y."/>
            <person name="Qiu B.Y."/>
            <person name="Chen P.T."/>
            <person name="Zhang W."/>
            <person name="Slipinski A."/>
            <person name="Escalona H.E."/>
            <person name="Waterhouse R.M."/>
            <person name="Zwick A."/>
            <person name="Pang H."/>
        </authorList>
    </citation>
    <scope>NUCLEOTIDE SEQUENCE [LARGE SCALE GENOMIC DNA]</scope>
    <source>
        <strain evidence="1">SYSU2018</strain>
    </source>
</reference>
<comment type="caution">
    <text evidence="1">The sequence shown here is derived from an EMBL/GenBank/DDBJ whole genome shotgun (WGS) entry which is preliminary data.</text>
</comment>
<protein>
    <submittedName>
        <fullName evidence="1">Uncharacterized protein</fullName>
    </submittedName>
</protein>
<name>A0ABD2NKW5_9CUCU</name>
<dbReference type="Proteomes" id="UP001516400">
    <property type="component" value="Unassembled WGS sequence"/>
</dbReference>
<keyword evidence="2" id="KW-1185">Reference proteome</keyword>
<dbReference type="SUPFAM" id="SSF56219">
    <property type="entry name" value="DNase I-like"/>
    <property type="match status" value="1"/>
</dbReference>
<dbReference type="AlphaFoldDB" id="A0ABD2NKW5"/>
<accession>A0ABD2NKW5</accession>
<proteinExistence type="predicted"/>
<dbReference type="EMBL" id="JABFTP020000124">
    <property type="protein sequence ID" value="KAL3279205.1"/>
    <property type="molecule type" value="Genomic_DNA"/>
</dbReference>
<gene>
    <name evidence="1" type="ORF">HHI36_016718</name>
</gene>
<sequence>MNVRFFMNALEDFLFNEERTICNFFIGDINIDVTEDAQKHEDLNLMTQCGYISLINNVTRLTASFATCLDHIFMRSDGPLEESTIPSVYREEVTDHCAVGIQTVFGLRKTVSSARNGLRKQNANHKNLRKNLSLKSWNSLEYMENAEEITE</sequence>